<sequence length="129" mass="15369">MTNIYLSDATYVNNIGLKGLQELFTDFDSWVLKFTAMDRSLSDSGVMNIQSIISRKLKRQCENEENIKQIEIPLEDLYVQGFMEIRRKNKFSPREKHNLYKNYDDFFVDYVIFRLTSDNKCLQYIKSKL</sequence>
<evidence type="ECO:0000313" key="1">
    <source>
        <dbReference type="EMBL" id="JAT85556.1"/>
    </source>
</evidence>
<organism evidence="1">
    <name type="scientific">Pectinophora gossypiella</name>
    <name type="common">Cotton pink bollworm</name>
    <name type="synonym">Depressaria gossypiella</name>
    <dbReference type="NCBI Taxonomy" id="13191"/>
    <lineage>
        <taxon>Eukaryota</taxon>
        <taxon>Metazoa</taxon>
        <taxon>Ecdysozoa</taxon>
        <taxon>Arthropoda</taxon>
        <taxon>Hexapoda</taxon>
        <taxon>Insecta</taxon>
        <taxon>Pterygota</taxon>
        <taxon>Neoptera</taxon>
        <taxon>Endopterygota</taxon>
        <taxon>Lepidoptera</taxon>
        <taxon>Glossata</taxon>
        <taxon>Ditrysia</taxon>
        <taxon>Gelechioidea</taxon>
        <taxon>Gelechiidae</taxon>
        <taxon>Apatetrinae</taxon>
        <taxon>Pectinophora</taxon>
    </lineage>
</organism>
<reference evidence="1" key="1">
    <citation type="submission" date="2015-09" db="EMBL/GenBank/DDBJ databases">
        <title>De novo assembly of Pectinophora gossypiella (Pink Bollworm) gut transcriptome.</title>
        <authorList>
            <person name="Tassone E.E."/>
        </authorList>
    </citation>
    <scope>NUCLEOTIDE SEQUENCE</scope>
</reference>
<gene>
    <name evidence="1" type="ORF">g.17600</name>
</gene>
<protein>
    <submittedName>
        <fullName evidence="1">Uncharacterized protein</fullName>
    </submittedName>
</protein>
<name>A0A1E1WF28_PECGO</name>
<accession>A0A1E1WF28</accession>
<dbReference type="EMBL" id="GDQN01005498">
    <property type="protein sequence ID" value="JAT85556.1"/>
    <property type="molecule type" value="Transcribed_RNA"/>
</dbReference>
<proteinExistence type="predicted"/>
<dbReference type="AlphaFoldDB" id="A0A1E1WF28"/>